<accession>A0A7S4KB43</accession>
<name>A0A7S4KB43_GUITH</name>
<protein>
    <submittedName>
        <fullName evidence="1">Uncharacterized protein</fullName>
    </submittedName>
</protein>
<dbReference type="AlphaFoldDB" id="A0A7S4KB43"/>
<organism evidence="1">
    <name type="scientific">Guillardia theta</name>
    <name type="common">Cryptophyte</name>
    <name type="synonym">Cryptomonas phi</name>
    <dbReference type="NCBI Taxonomy" id="55529"/>
    <lineage>
        <taxon>Eukaryota</taxon>
        <taxon>Cryptophyceae</taxon>
        <taxon>Pyrenomonadales</taxon>
        <taxon>Geminigeraceae</taxon>
        <taxon>Guillardia</taxon>
    </lineage>
</organism>
<dbReference type="EMBL" id="HBKN01013821">
    <property type="protein sequence ID" value="CAE2289102.1"/>
    <property type="molecule type" value="Transcribed_RNA"/>
</dbReference>
<reference evidence="1" key="1">
    <citation type="submission" date="2021-01" db="EMBL/GenBank/DDBJ databases">
        <authorList>
            <person name="Corre E."/>
            <person name="Pelletier E."/>
            <person name="Niang G."/>
            <person name="Scheremetjew M."/>
            <person name="Finn R."/>
            <person name="Kale V."/>
            <person name="Holt S."/>
            <person name="Cochrane G."/>
            <person name="Meng A."/>
            <person name="Brown T."/>
            <person name="Cohen L."/>
        </authorList>
    </citation>
    <scope>NUCLEOTIDE SEQUENCE</scope>
    <source>
        <strain evidence="1">CCMP 2712</strain>
    </source>
</reference>
<sequence length="154" mass="16882">MSRYCSEQQLRMPSGKVWISPQLVSTSGKIPTSANEFNSELVIASQLVGDISASPLTVTKVCLYGHAVSARHVCEAKVGFQPEYCKSQLVELFSWSSHSAEVKDGIDTATLRESVFQANILALEDRPARVYPCANLPVIVSLRNRLTDIAELVN</sequence>
<proteinExistence type="predicted"/>
<gene>
    <name evidence="1" type="ORF">GTHE00462_LOCUS10769</name>
</gene>
<evidence type="ECO:0000313" key="1">
    <source>
        <dbReference type="EMBL" id="CAE2289102.1"/>
    </source>
</evidence>